<proteinExistence type="predicted"/>
<dbReference type="AlphaFoldDB" id="A0A9Q1JE33"/>
<organism evidence="1 2">
    <name type="scientific">Synaphobranchus kaupii</name>
    <name type="common">Kaup's arrowtooth eel</name>
    <dbReference type="NCBI Taxonomy" id="118154"/>
    <lineage>
        <taxon>Eukaryota</taxon>
        <taxon>Metazoa</taxon>
        <taxon>Chordata</taxon>
        <taxon>Craniata</taxon>
        <taxon>Vertebrata</taxon>
        <taxon>Euteleostomi</taxon>
        <taxon>Actinopterygii</taxon>
        <taxon>Neopterygii</taxon>
        <taxon>Teleostei</taxon>
        <taxon>Anguilliformes</taxon>
        <taxon>Synaphobranchidae</taxon>
        <taxon>Synaphobranchus</taxon>
    </lineage>
</organism>
<evidence type="ECO:0000313" key="2">
    <source>
        <dbReference type="Proteomes" id="UP001152622"/>
    </source>
</evidence>
<keyword evidence="2" id="KW-1185">Reference proteome</keyword>
<evidence type="ECO:0000313" key="1">
    <source>
        <dbReference type="EMBL" id="KAJ8381540.1"/>
    </source>
</evidence>
<accession>A0A9Q1JE33</accession>
<comment type="caution">
    <text evidence="1">The sequence shown here is derived from an EMBL/GenBank/DDBJ whole genome shotgun (WGS) entry which is preliminary data.</text>
</comment>
<gene>
    <name evidence="1" type="ORF">SKAU_G00023180</name>
</gene>
<protein>
    <submittedName>
        <fullName evidence="1">Uncharacterized protein</fullName>
    </submittedName>
</protein>
<reference evidence="1" key="1">
    <citation type="journal article" date="2023" name="Science">
        <title>Genome structures resolve the early diversification of teleost fishes.</title>
        <authorList>
            <person name="Parey E."/>
            <person name="Louis A."/>
            <person name="Montfort J."/>
            <person name="Bouchez O."/>
            <person name="Roques C."/>
            <person name="Iampietro C."/>
            <person name="Lluch J."/>
            <person name="Castinel A."/>
            <person name="Donnadieu C."/>
            <person name="Desvignes T."/>
            <person name="Floi Bucao C."/>
            <person name="Jouanno E."/>
            <person name="Wen M."/>
            <person name="Mejri S."/>
            <person name="Dirks R."/>
            <person name="Jansen H."/>
            <person name="Henkel C."/>
            <person name="Chen W.J."/>
            <person name="Zahm M."/>
            <person name="Cabau C."/>
            <person name="Klopp C."/>
            <person name="Thompson A.W."/>
            <person name="Robinson-Rechavi M."/>
            <person name="Braasch I."/>
            <person name="Lecointre G."/>
            <person name="Bobe J."/>
            <person name="Postlethwait J.H."/>
            <person name="Berthelot C."/>
            <person name="Roest Crollius H."/>
            <person name="Guiguen Y."/>
        </authorList>
    </citation>
    <scope>NUCLEOTIDE SEQUENCE</scope>
    <source>
        <strain evidence="1">WJC10195</strain>
    </source>
</reference>
<dbReference type="Proteomes" id="UP001152622">
    <property type="component" value="Chromosome 1"/>
</dbReference>
<name>A0A9Q1JE33_SYNKA</name>
<dbReference type="EMBL" id="JAINUF010000001">
    <property type="protein sequence ID" value="KAJ8381540.1"/>
    <property type="molecule type" value="Genomic_DNA"/>
</dbReference>
<sequence>MQHWRVQPMKIGFVGPLEKELCLLYHHYAAAGLTRSSQCTHWDPGAQHSWERLENLRRKAVRLRGPVSRETRSNKGLPAPVAMAMSCRGVLFAMMGCVKQA</sequence>